<name>A0AAV4XM66_CAEEX</name>
<dbReference type="Proteomes" id="UP001054945">
    <property type="component" value="Unassembled WGS sequence"/>
</dbReference>
<dbReference type="AlphaFoldDB" id="A0AAV4XM66"/>
<protein>
    <submittedName>
        <fullName evidence="1">Uncharacterized protein</fullName>
    </submittedName>
</protein>
<reference evidence="1 2" key="1">
    <citation type="submission" date="2021-06" db="EMBL/GenBank/DDBJ databases">
        <title>Caerostris extrusa draft genome.</title>
        <authorList>
            <person name="Kono N."/>
            <person name="Arakawa K."/>
        </authorList>
    </citation>
    <scope>NUCLEOTIDE SEQUENCE [LARGE SCALE GENOMIC DNA]</scope>
</reference>
<accession>A0AAV4XM66</accession>
<evidence type="ECO:0000313" key="2">
    <source>
        <dbReference type="Proteomes" id="UP001054945"/>
    </source>
</evidence>
<proteinExistence type="predicted"/>
<evidence type="ECO:0000313" key="1">
    <source>
        <dbReference type="EMBL" id="GIY95315.1"/>
    </source>
</evidence>
<comment type="caution">
    <text evidence="1">The sequence shown here is derived from an EMBL/GenBank/DDBJ whole genome shotgun (WGS) entry which is preliminary data.</text>
</comment>
<gene>
    <name evidence="1" type="ORF">CEXT_502561</name>
</gene>
<sequence>MEDRNGFNFYTAHLKTVKVISKGNYTSRSKIYRKITEHFGEEFSFLFTINDRCGKGNIAKAAHTTPVRGVTVEERGGGGLQPTCLIQESGKSSTVFKPKT</sequence>
<organism evidence="1 2">
    <name type="scientific">Caerostris extrusa</name>
    <name type="common">Bark spider</name>
    <name type="synonym">Caerostris bankana</name>
    <dbReference type="NCBI Taxonomy" id="172846"/>
    <lineage>
        <taxon>Eukaryota</taxon>
        <taxon>Metazoa</taxon>
        <taxon>Ecdysozoa</taxon>
        <taxon>Arthropoda</taxon>
        <taxon>Chelicerata</taxon>
        <taxon>Arachnida</taxon>
        <taxon>Araneae</taxon>
        <taxon>Araneomorphae</taxon>
        <taxon>Entelegynae</taxon>
        <taxon>Araneoidea</taxon>
        <taxon>Araneidae</taxon>
        <taxon>Caerostris</taxon>
    </lineage>
</organism>
<keyword evidence="2" id="KW-1185">Reference proteome</keyword>
<dbReference type="EMBL" id="BPLR01000505">
    <property type="protein sequence ID" value="GIY95315.1"/>
    <property type="molecule type" value="Genomic_DNA"/>
</dbReference>